<keyword evidence="4 5" id="KW-0472">Membrane</keyword>
<feature type="transmembrane region" description="Helical" evidence="5">
    <location>
        <begin position="255"/>
        <end position="273"/>
    </location>
</feature>
<dbReference type="Pfam" id="PF04932">
    <property type="entry name" value="Wzy_C"/>
    <property type="match status" value="1"/>
</dbReference>
<keyword evidence="3 5" id="KW-1133">Transmembrane helix</keyword>
<dbReference type="PANTHER" id="PTHR37422:SF17">
    <property type="entry name" value="O-ANTIGEN LIGASE"/>
    <property type="match status" value="1"/>
</dbReference>
<keyword evidence="8" id="KW-1185">Reference proteome</keyword>
<feature type="transmembrane region" description="Helical" evidence="5">
    <location>
        <begin position="380"/>
        <end position="398"/>
    </location>
</feature>
<dbReference type="RefSeq" id="WP_379753936.1">
    <property type="nucleotide sequence ID" value="NZ_JBHSYB010000012.1"/>
</dbReference>
<evidence type="ECO:0000256" key="5">
    <source>
        <dbReference type="SAM" id="Phobius"/>
    </source>
</evidence>
<feature type="transmembrane region" description="Helical" evidence="5">
    <location>
        <begin position="204"/>
        <end position="225"/>
    </location>
</feature>
<dbReference type="Proteomes" id="UP001597051">
    <property type="component" value="Unassembled WGS sequence"/>
</dbReference>
<evidence type="ECO:0000259" key="6">
    <source>
        <dbReference type="Pfam" id="PF04932"/>
    </source>
</evidence>
<evidence type="ECO:0000256" key="2">
    <source>
        <dbReference type="ARBA" id="ARBA00022692"/>
    </source>
</evidence>
<dbReference type="PANTHER" id="PTHR37422">
    <property type="entry name" value="TEICHURONIC ACID BIOSYNTHESIS PROTEIN TUAE"/>
    <property type="match status" value="1"/>
</dbReference>
<reference evidence="8" key="1">
    <citation type="journal article" date="2019" name="Int. J. Syst. Evol. Microbiol.">
        <title>The Global Catalogue of Microorganisms (GCM) 10K type strain sequencing project: providing services to taxonomists for standard genome sequencing and annotation.</title>
        <authorList>
            <consortium name="The Broad Institute Genomics Platform"/>
            <consortium name="The Broad Institute Genome Sequencing Center for Infectious Disease"/>
            <person name="Wu L."/>
            <person name="Ma J."/>
        </authorList>
    </citation>
    <scope>NUCLEOTIDE SEQUENCE [LARGE SCALE GENOMIC DNA]</scope>
    <source>
        <strain evidence="8">CECT 7649</strain>
    </source>
</reference>
<feature type="transmembrane region" description="Helical" evidence="5">
    <location>
        <begin position="232"/>
        <end position="249"/>
    </location>
</feature>
<organism evidence="7 8">
    <name type="scientific">Flavobacterium myungsuense</name>
    <dbReference type="NCBI Taxonomy" id="651823"/>
    <lineage>
        <taxon>Bacteria</taxon>
        <taxon>Pseudomonadati</taxon>
        <taxon>Bacteroidota</taxon>
        <taxon>Flavobacteriia</taxon>
        <taxon>Flavobacteriales</taxon>
        <taxon>Flavobacteriaceae</taxon>
        <taxon>Flavobacterium</taxon>
    </lineage>
</organism>
<dbReference type="InterPro" id="IPR051533">
    <property type="entry name" value="WaaL-like"/>
</dbReference>
<comment type="caution">
    <text evidence="7">The sequence shown here is derived from an EMBL/GenBank/DDBJ whole genome shotgun (WGS) entry which is preliminary data.</text>
</comment>
<feature type="transmembrane region" description="Helical" evidence="5">
    <location>
        <begin position="405"/>
        <end position="427"/>
    </location>
</feature>
<name>A0ABW3J033_9FLAO</name>
<comment type="subcellular location">
    <subcellularLocation>
        <location evidence="1">Membrane</location>
        <topology evidence="1">Multi-pass membrane protein</topology>
    </subcellularLocation>
</comment>
<evidence type="ECO:0000256" key="1">
    <source>
        <dbReference type="ARBA" id="ARBA00004141"/>
    </source>
</evidence>
<feature type="transmembrane region" description="Helical" evidence="5">
    <location>
        <begin position="7"/>
        <end position="25"/>
    </location>
</feature>
<accession>A0ABW3J033</accession>
<dbReference type="GO" id="GO:0016874">
    <property type="term" value="F:ligase activity"/>
    <property type="evidence" value="ECO:0007669"/>
    <property type="project" value="UniProtKB-KW"/>
</dbReference>
<feature type="transmembrane region" description="Helical" evidence="5">
    <location>
        <begin position="101"/>
        <end position="120"/>
    </location>
</feature>
<feature type="transmembrane region" description="Helical" evidence="5">
    <location>
        <begin position="285"/>
        <end position="303"/>
    </location>
</feature>
<evidence type="ECO:0000313" key="8">
    <source>
        <dbReference type="Proteomes" id="UP001597051"/>
    </source>
</evidence>
<feature type="domain" description="O-antigen ligase-related" evidence="6">
    <location>
        <begin position="249"/>
        <end position="387"/>
    </location>
</feature>
<protein>
    <submittedName>
        <fullName evidence="7">O-antigen ligase family protein</fullName>
    </submittedName>
</protein>
<keyword evidence="7" id="KW-0436">Ligase</keyword>
<evidence type="ECO:0000256" key="4">
    <source>
        <dbReference type="ARBA" id="ARBA00023136"/>
    </source>
</evidence>
<gene>
    <name evidence="7" type="ORF">ACFQ0S_03555</name>
</gene>
<dbReference type="EMBL" id="JBHTIZ010000011">
    <property type="protein sequence ID" value="MFD0983546.1"/>
    <property type="molecule type" value="Genomic_DNA"/>
</dbReference>
<feature type="transmembrane region" description="Helical" evidence="5">
    <location>
        <begin position="162"/>
        <end position="184"/>
    </location>
</feature>
<evidence type="ECO:0000313" key="7">
    <source>
        <dbReference type="EMBL" id="MFD0983546.1"/>
    </source>
</evidence>
<sequence length="451" mass="50829">MEESEKRYLLLIVAHIAIGFAIYYIPFFPKVYGYTILLGGIYFVINSQNKNNEVLYASAYIVGSEVVLRMTGGNINYEFSKYGVIIFMVIGMYYKGVSKDAAAYWIYLILLLPGMCIALYSLKYTQDLQNRISFNTSGPICLGISSLYCYTRKVTFKQINEILLLVGLPIISTVIYLTLYTPSIRDVITSTTSTGSNFDTSGGFGPNQVATILGLGMFVFVSRLIYFSNSKLLFIVNLIVAFDISYRGLVTFSRGGMMTGFFMLIILILITYFNINSGAKIKMNYLLIAITITMVSVWVYSSLQTSGLIDKRYANQDSRGRQKKDQFTGRGELAQDELETFFKYPFFGVGVGKTAELRAERMGFLVVSHDEITRTLAEHGSLGILALMILFATPLFLYLDNNHNIYLLCFIVFWILTINHAAMRLAAPAFIYSLSLLKVVINEKKPIVHRE</sequence>
<keyword evidence="2 5" id="KW-0812">Transmembrane</keyword>
<proteinExistence type="predicted"/>
<evidence type="ECO:0000256" key="3">
    <source>
        <dbReference type="ARBA" id="ARBA00022989"/>
    </source>
</evidence>
<dbReference type="InterPro" id="IPR007016">
    <property type="entry name" value="O-antigen_ligase-rel_domated"/>
</dbReference>